<comment type="caution">
    <text evidence="4">The sequence shown here is derived from an EMBL/GenBank/DDBJ whole genome shotgun (WGS) entry which is preliminary data.</text>
</comment>
<dbReference type="InterPro" id="IPR020904">
    <property type="entry name" value="Sc_DH/Rdtase_CS"/>
</dbReference>
<evidence type="ECO:0000256" key="1">
    <source>
        <dbReference type="ARBA" id="ARBA00006484"/>
    </source>
</evidence>
<dbReference type="PATRIC" id="fig|1423815.3.peg.298"/>
<dbReference type="PANTHER" id="PTHR43115:SF4">
    <property type="entry name" value="DEHYDROGENASE_REDUCTASE SDR FAMILY MEMBER 11"/>
    <property type="match status" value="1"/>
</dbReference>
<dbReference type="SUPFAM" id="SSF51735">
    <property type="entry name" value="NAD(P)-binding Rossmann-fold domains"/>
    <property type="match status" value="1"/>
</dbReference>
<dbReference type="PANTHER" id="PTHR43115">
    <property type="entry name" value="DEHYDROGENASE/REDUCTASE SDR FAMILY MEMBER 11"/>
    <property type="match status" value="1"/>
</dbReference>
<evidence type="ECO:0000313" key="5">
    <source>
        <dbReference type="Proteomes" id="UP000051647"/>
    </source>
</evidence>
<accession>A0A0R1SCF3</accession>
<dbReference type="GO" id="GO:0016616">
    <property type="term" value="F:oxidoreductase activity, acting on the CH-OH group of donors, NAD or NADP as acceptor"/>
    <property type="evidence" value="ECO:0007669"/>
    <property type="project" value="UniProtKB-ARBA"/>
</dbReference>
<dbReference type="eggNOG" id="COG4221">
    <property type="taxonomic scope" value="Bacteria"/>
</dbReference>
<sequence>MADEKVVVITGASSGIGEASAELLAKDGAKLVLGARRENLLKEISEKVEKLGGQAVYQSTDVTDDDQVESLAKLAIDKFGRIDVWINNAGIMPQSILSEKKIQDWNNMIDINIKGTLYGIGAAIPYMDKQKSGHIINVSSVAGHQAHQGSAVYSATKYAVRAISESLRQEMVDAKNNVRVTVVSPGAINTGLLSSVTDPQVKAGMEKFYEAYSIPVERVALTIKQAIDLPADAAWNEVVIRPTNQLG</sequence>
<dbReference type="PROSITE" id="PS00061">
    <property type="entry name" value="ADH_SHORT"/>
    <property type="match status" value="1"/>
</dbReference>
<dbReference type="OrthoDB" id="9775296at2"/>
<protein>
    <submittedName>
        <fullName evidence="4">Short-chain dehydrogenase</fullName>
    </submittedName>
</protein>
<dbReference type="PRINTS" id="PR00081">
    <property type="entry name" value="GDHRDH"/>
</dbReference>
<dbReference type="FunFam" id="3.40.50.720:FF:000047">
    <property type="entry name" value="NADP-dependent L-serine/L-allo-threonine dehydrogenase"/>
    <property type="match status" value="1"/>
</dbReference>
<dbReference type="Pfam" id="PF00106">
    <property type="entry name" value="adh_short"/>
    <property type="match status" value="1"/>
</dbReference>
<evidence type="ECO:0000313" key="4">
    <source>
        <dbReference type="EMBL" id="KRL66847.1"/>
    </source>
</evidence>
<dbReference type="Proteomes" id="UP000051647">
    <property type="component" value="Unassembled WGS sequence"/>
</dbReference>
<dbReference type="Gene3D" id="3.40.50.720">
    <property type="entry name" value="NAD(P)-binding Rossmann-like Domain"/>
    <property type="match status" value="1"/>
</dbReference>
<proteinExistence type="inferred from homology"/>
<gene>
    <name evidence="4" type="ORF">FC27_GL000293</name>
</gene>
<name>A0A0R1SCF3_9LACO</name>
<dbReference type="RefSeq" id="WP_010624571.1">
    <property type="nucleotide sequence ID" value="NZ_AZFA01000010.1"/>
</dbReference>
<dbReference type="InterPro" id="IPR002347">
    <property type="entry name" value="SDR_fam"/>
</dbReference>
<keyword evidence="5" id="KW-1185">Reference proteome</keyword>
<reference evidence="4 5" key="1">
    <citation type="journal article" date="2015" name="Genome Announc.">
        <title>Expanding the biotechnology potential of lactobacilli through comparative genomics of 213 strains and associated genera.</title>
        <authorList>
            <person name="Sun Z."/>
            <person name="Harris H.M."/>
            <person name="McCann A."/>
            <person name="Guo C."/>
            <person name="Argimon S."/>
            <person name="Zhang W."/>
            <person name="Yang X."/>
            <person name="Jeffery I.B."/>
            <person name="Cooney J.C."/>
            <person name="Kagawa T.F."/>
            <person name="Liu W."/>
            <person name="Song Y."/>
            <person name="Salvetti E."/>
            <person name="Wrobel A."/>
            <person name="Rasinkangas P."/>
            <person name="Parkhill J."/>
            <person name="Rea M.C."/>
            <person name="O'Sullivan O."/>
            <person name="Ritari J."/>
            <person name="Douillard F.P."/>
            <person name="Paul Ross R."/>
            <person name="Yang R."/>
            <person name="Briner A.E."/>
            <person name="Felis G.E."/>
            <person name="de Vos W.M."/>
            <person name="Barrangou R."/>
            <person name="Klaenhammer T.R."/>
            <person name="Caufield P.W."/>
            <person name="Cui Y."/>
            <person name="Zhang H."/>
            <person name="O'Toole P.W."/>
        </authorList>
    </citation>
    <scope>NUCLEOTIDE SEQUENCE [LARGE SCALE GENOMIC DNA]</scope>
    <source>
        <strain evidence="4 5">DSM 14857</strain>
    </source>
</reference>
<keyword evidence="2" id="KW-0560">Oxidoreductase</keyword>
<organism evidence="4 5">
    <name type="scientific">Companilactobacillus versmoldensis DSM 14857 = KCTC 3814</name>
    <dbReference type="NCBI Taxonomy" id="1423815"/>
    <lineage>
        <taxon>Bacteria</taxon>
        <taxon>Bacillati</taxon>
        <taxon>Bacillota</taxon>
        <taxon>Bacilli</taxon>
        <taxon>Lactobacillales</taxon>
        <taxon>Lactobacillaceae</taxon>
        <taxon>Companilactobacillus</taxon>
    </lineage>
</organism>
<dbReference type="InterPro" id="IPR036291">
    <property type="entry name" value="NAD(P)-bd_dom_sf"/>
</dbReference>
<dbReference type="PRINTS" id="PR00080">
    <property type="entry name" value="SDRFAMILY"/>
</dbReference>
<dbReference type="EMBL" id="AZFA01000010">
    <property type="protein sequence ID" value="KRL66847.1"/>
    <property type="molecule type" value="Genomic_DNA"/>
</dbReference>
<dbReference type="AlphaFoldDB" id="A0A0R1SCF3"/>
<evidence type="ECO:0000256" key="2">
    <source>
        <dbReference type="ARBA" id="ARBA00023002"/>
    </source>
</evidence>
<comment type="similarity">
    <text evidence="1 3">Belongs to the short-chain dehydrogenases/reductases (SDR) family.</text>
</comment>
<evidence type="ECO:0000256" key="3">
    <source>
        <dbReference type="RuleBase" id="RU000363"/>
    </source>
</evidence>
<dbReference type="STRING" id="1423815.FC27_GL000293"/>